<dbReference type="Proteomes" id="UP000054549">
    <property type="component" value="Unassembled WGS sequence"/>
</dbReference>
<accession>A0A0C2X742</accession>
<protein>
    <submittedName>
        <fullName evidence="1">Uncharacterized protein</fullName>
    </submittedName>
</protein>
<dbReference type="AlphaFoldDB" id="A0A0C2X742"/>
<dbReference type="EMBL" id="KN818248">
    <property type="protein sequence ID" value="KIL64543.1"/>
    <property type="molecule type" value="Genomic_DNA"/>
</dbReference>
<dbReference type="InParanoid" id="A0A0C2X742"/>
<evidence type="ECO:0000313" key="2">
    <source>
        <dbReference type="Proteomes" id="UP000054549"/>
    </source>
</evidence>
<name>A0A0C2X742_AMAMK</name>
<evidence type="ECO:0000313" key="1">
    <source>
        <dbReference type="EMBL" id="KIL64543.1"/>
    </source>
</evidence>
<organism evidence="1 2">
    <name type="scientific">Amanita muscaria (strain Koide BX008)</name>
    <dbReference type="NCBI Taxonomy" id="946122"/>
    <lineage>
        <taxon>Eukaryota</taxon>
        <taxon>Fungi</taxon>
        <taxon>Dikarya</taxon>
        <taxon>Basidiomycota</taxon>
        <taxon>Agaricomycotina</taxon>
        <taxon>Agaricomycetes</taxon>
        <taxon>Agaricomycetidae</taxon>
        <taxon>Agaricales</taxon>
        <taxon>Pluteineae</taxon>
        <taxon>Amanitaceae</taxon>
        <taxon>Amanita</taxon>
    </lineage>
</organism>
<keyword evidence="2" id="KW-1185">Reference proteome</keyword>
<gene>
    <name evidence="1" type="ORF">M378DRAFT_162993</name>
</gene>
<sequence length="114" mass="12976">NGLLIVSMIMMQRLGIVEGQRSRGGLLCPRSRQGGEQKRAFGLKKTIGGDGWEGERQRKVKECQEWREGKQSMYGVDRGRARADCRNIEGKVKWIERDARDGRESLDGKGRVRD</sequence>
<feature type="non-terminal residue" evidence="1">
    <location>
        <position position="1"/>
    </location>
</feature>
<reference evidence="1 2" key="1">
    <citation type="submission" date="2014-04" db="EMBL/GenBank/DDBJ databases">
        <title>Evolutionary Origins and Diversification of the Mycorrhizal Mutualists.</title>
        <authorList>
            <consortium name="DOE Joint Genome Institute"/>
            <consortium name="Mycorrhizal Genomics Consortium"/>
            <person name="Kohler A."/>
            <person name="Kuo A."/>
            <person name="Nagy L.G."/>
            <person name="Floudas D."/>
            <person name="Copeland A."/>
            <person name="Barry K.W."/>
            <person name="Cichocki N."/>
            <person name="Veneault-Fourrey C."/>
            <person name="LaButti K."/>
            <person name="Lindquist E.A."/>
            <person name="Lipzen A."/>
            <person name="Lundell T."/>
            <person name="Morin E."/>
            <person name="Murat C."/>
            <person name="Riley R."/>
            <person name="Ohm R."/>
            <person name="Sun H."/>
            <person name="Tunlid A."/>
            <person name="Henrissat B."/>
            <person name="Grigoriev I.V."/>
            <person name="Hibbett D.S."/>
            <person name="Martin F."/>
        </authorList>
    </citation>
    <scope>NUCLEOTIDE SEQUENCE [LARGE SCALE GENOMIC DNA]</scope>
    <source>
        <strain evidence="1 2">Koide BX008</strain>
    </source>
</reference>
<dbReference type="HOGENOM" id="CLU_2126850_0_0_1"/>
<proteinExistence type="predicted"/>